<sequence>MSDNDQTSGAGGKEIDFVLYYYEPALAASITSTVVFAILTALHIWRLLRAKAYYFTAFTVGGLFQVVGYAFRIWGHFDPESVMAFAIQGTFILVAPALFAASIYMILGRLIRTCRAEHLSLIPVNWVTRIFVLGDVVAFTVQASGAGLSAAGDYDLFKLGEKVIIGGLFVQIVVFGFFVCTSVLFQYRLTRSPTPVSIEGRLPWKRHLYVLYGTSAIILVRSIFRVVEYIQGNDGYLITHEVYLYIFDALLMAGVMAIFVVWYVGDLESKKKRKAANLDSLHSSDGIVEMRSRDA</sequence>
<keyword evidence="3 5" id="KW-1133">Transmembrane helix</keyword>
<dbReference type="Pfam" id="PF04479">
    <property type="entry name" value="RTA1"/>
    <property type="match status" value="1"/>
</dbReference>
<reference evidence="6 7" key="1">
    <citation type="submission" date="2015-05" db="EMBL/GenBank/DDBJ databases">
        <authorList>
            <person name="Wang D.B."/>
            <person name="Wang M."/>
        </authorList>
    </citation>
    <scope>NUCLEOTIDE SEQUENCE [LARGE SCALE GENOMIC DNA]</scope>
    <source>
        <strain evidence="6">VL1</strain>
    </source>
</reference>
<accession>A0A0G4LGA5</accession>
<dbReference type="InterPro" id="IPR007568">
    <property type="entry name" value="RTA1"/>
</dbReference>
<keyword evidence="4 5" id="KW-0472">Membrane</keyword>
<evidence type="ECO:0000256" key="2">
    <source>
        <dbReference type="ARBA" id="ARBA00022692"/>
    </source>
</evidence>
<evidence type="ECO:0000313" key="6">
    <source>
        <dbReference type="EMBL" id="CRK21077.1"/>
    </source>
</evidence>
<dbReference type="GO" id="GO:0016020">
    <property type="term" value="C:membrane"/>
    <property type="evidence" value="ECO:0007669"/>
    <property type="project" value="UniProtKB-SubCell"/>
</dbReference>
<evidence type="ECO:0000256" key="4">
    <source>
        <dbReference type="ARBA" id="ARBA00023136"/>
    </source>
</evidence>
<keyword evidence="2 5" id="KW-0812">Transmembrane</keyword>
<keyword evidence="7" id="KW-1185">Reference proteome</keyword>
<dbReference type="PANTHER" id="PTHR31465">
    <property type="entry name" value="PROTEIN RTA1-RELATED"/>
    <property type="match status" value="1"/>
</dbReference>
<protein>
    <recommendedName>
        <fullName evidence="8">RTA1 like protein</fullName>
    </recommendedName>
</protein>
<comment type="subcellular location">
    <subcellularLocation>
        <location evidence="1">Membrane</location>
        <topology evidence="1">Multi-pass membrane protein</topology>
    </subcellularLocation>
</comment>
<evidence type="ECO:0000256" key="1">
    <source>
        <dbReference type="ARBA" id="ARBA00004141"/>
    </source>
</evidence>
<dbReference type="AlphaFoldDB" id="A0A0G4LGA5"/>
<dbReference type="PANTHER" id="PTHR31465:SF1">
    <property type="entry name" value="PROTEIN RTA1-RELATED"/>
    <property type="match status" value="1"/>
</dbReference>
<evidence type="ECO:0000256" key="3">
    <source>
        <dbReference type="ARBA" id="ARBA00022989"/>
    </source>
</evidence>
<proteinExistence type="predicted"/>
<feature type="transmembrane region" description="Helical" evidence="5">
    <location>
        <begin position="52"/>
        <end position="71"/>
    </location>
</feature>
<feature type="transmembrane region" description="Helical" evidence="5">
    <location>
        <begin position="119"/>
        <end position="143"/>
    </location>
</feature>
<dbReference type="STRING" id="100787.A0A0G4LGA5"/>
<evidence type="ECO:0008006" key="8">
    <source>
        <dbReference type="Google" id="ProtNLM"/>
    </source>
</evidence>
<feature type="transmembrane region" description="Helical" evidence="5">
    <location>
        <begin position="25"/>
        <end position="45"/>
    </location>
</feature>
<gene>
    <name evidence="6" type="ORF">BN1708_003415</name>
</gene>
<dbReference type="Proteomes" id="UP000044602">
    <property type="component" value="Unassembled WGS sequence"/>
</dbReference>
<organism evidence="6 7">
    <name type="scientific">Verticillium longisporum</name>
    <name type="common">Verticillium dahliae var. longisporum</name>
    <dbReference type="NCBI Taxonomy" id="100787"/>
    <lineage>
        <taxon>Eukaryota</taxon>
        <taxon>Fungi</taxon>
        <taxon>Dikarya</taxon>
        <taxon>Ascomycota</taxon>
        <taxon>Pezizomycotina</taxon>
        <taxon>Sordariomycetes</taxon>
        <taxon>Hypocreomycetidae</taxon>
        <taxon>Glomerellales</taxon>
        <taxon>Plectosphaerellaceae</taxon>
        <taxon>Verticillium</taxon>
    </lineage>
</organism>
<evidence type="ECO:0000256" key="5">
    <source>
        <dbReference type="SAM" id="Phobius"/>
    </source>
</evidence>
<dbReference type="EMBL" id="CVQH01012224">
    <property type="protein sequence ID" value="CRK21077.1"/>
    <property type="molecule type" value="Genomic_DNA"/>
</dbReference>
<feature type="transmembrane region" description="Helical" evidence="5">
    <location>
        <begin position="208"/>
        <end position="230"/>
    </location>
</feature>
<evidence type="ECO:0000313" key="7">
    <source>
        <dbReference type="Proteomes" id="UP000044602"/>
    </source>
</evidence>
<feature type="transmembrane region" description="Helical" evidence="5">
    <location>
        <begin position="163"/>
        <end position="187"/>
    </location>
</feature>
<name>A0A0G4LGA5_VERLO</name>
<feature type="transmembrane region" description="Helical" evidence="5">
    <location>
        <begin position="83"/>
        <end position="107"/>
    </location>
</feature>
<feature type="transmembrane region" description="Helical" evidence="5">
    <location>
        <begin position="242"/>
        <end position="264"/>
    </location>
</feature>